<proteinExistence type="predicted"/>
<dbReference type="InterPro" id="IPR010432">
    <property type="entry name" value="RDD"/>
</dbReference>
<dbReference type="EMBL" id="LFNG01000013">
    <property type="protein sequence ID" value="KMQ70723.1"/>
    <property type="molecule type" value="Genomic_DNA"/>
</dbReference>
<keyword evidence="4 5" id="KW-0472">Membrane</keyword>
<dbReference type="Proteomes" id="UP000035900">
    <property type="component" value="Unassembled WGS sequence"/>
</dbReference>
<keyword evidence="3 5" id="KW-1133">Transmembrane helix</keyword>
<protein>
    <submittedName>
        <fullName evidence="7">Transporter</fullName>
    </submittedName>
</protein>
<dbReference type="PANTHER" id="PTHR38480:SF1">
    <property type="entry name" value="SLR0254 PROTEIN"/>
    <property type="match status" value="1"/>
</dbReference>
<comment type="caution">
    <text evidence="7">The sequence shown here is derived from an EMBL/GenBank/DDBJ whole genome shotgun (WGS) entry which is preliminary data.</text>
</comment>
<evidence type="ECO:0000256" key="2">
    <source>
        <dbReference type="ARBA" id="ARBA00022692"/>
    </source>
</evidence>
<evidence type="ECO:0000313" key="7">
    <source>
        <dbReference type="EMBL" id="KMQ70723.1"/>
    </source>
</evidence>
<evidence type="ECO:0000256" key="3">
    <source>
        <dbReference type="ARBA" id="ARBA00022989"/>
    </source>
</evidence>
<dbReference type="PANTHER" id="PTHR38480">
    <property type="entry name" value="SLR0254 PROTEIN"/>
    <property type="match status" value="1"/>
</dbReference>
<dbReference type="PATRIC" id="fig|1304281.5.peg.2241"/>
<evidence type="ECO:0000313" key="8">
    <source>
        <dbReference type="Proteomes" id="UP000035900"/>
    </source>
</evidence>
<feature type="transmembrane region" description="Helical" evidence="5">
    <location>
        <begin position="36"/>
        <end position="59"/>
    </location>
</feature>
<name>A0A0J7IWQ7_9FLAO</name>
<keyword evidence="2 5" id="KW-0812">Transmembrane</keyword>
<evidence type="ECO:0000256" key="5">
    <source>
        <dbReference type="SAM" id="Phobius"/>
    </source>
</evidence>
<organism evidence="7 8">
    <name type="scientific">Chryseobacterium koreense CCUG 49689</name>
    <dbReference type="NCBI Taxonomy" id="1304281"/>
    <lineage>
        <taxon>Bacteria</taxon>
        <taxon>Pseudomonadati</taxon>
        <taxon>Bacteroidota</taxon>
        <taxon>Flavobacteriia</taxon>
        <taxon>Flavobacteriales</taxon>
        <taxon>Weeksellaceae</taxon>
        <taxon>Chryseobacterium group</taxon>
        <taxon>Chryseobacterium</taxon>
    </lineage>
</organism>
<gene>
    <name evidence="7" type="ORF">ACM44_10400</name>
</gene>
<dbReference type="OrthoDB" id="9814143at2"/>
<reference evidence="7 8" key="1">
    <citation type="journal article" date="2004" name="Int. J. Syst. Evol. Microbiol.">
        <title>Kaistella koreensis gen. nov., sp. nov., a novel member of the Chryseobacterium-Bergeyella-Riemerella branch.</title>
        <authorList>
            <person name="Kim M.K."/>
            <person name="Im W.T."/>
            <person name="Shin Y.K."/>
            <person name="Lim J.H."/>
            <person name="Kim S.H."/>
            <person name="Lee B.C."/>
            <person name="Park M.Y."/>
            <person name="Lee K.Y."/>
            <person name="Lee S.T."/>
        </authorList>
    </citation>
    <scope>NUCLEOTIDE SEQUENCE [LARGE SCALE GENOMIC DNA]</scope>
    <source>
        <strain evidence="7 8">CCUG 49689</strain>
    </source>
</reference>
<dbReference type="STRING" id="1304281.ACM44_10400"/>
<evidence type="ECO:0000256" key="1">
    <source>
        <dbReference type="ARBA" id="ARBA00004141"/>
    </source>
</evidence>
<sequence>MSQIAINTSQNVEINFNIATLGERILAFLVDRLIQIAYLVSVFYILFEVVNVGPIFGTWDSWSKGAFLIIVTFPVYVYTLVCESLMEGQTFGKKLLKIKVVKIDGYQAGFGDYLVRWVFRLVDIYITFLIGLITVMVSKNNQRFGDMASGTAVISLKNNINISHTILENLGQDYVPLFPQVILLSDNDMRIIKENYVKAMKNNDRQIISRLTSKIKEIIKVETDPTKITEKQFVGRVIKDYNYFTGREQ</sequence>
<evidence type="ECO:0000259" key="6">
    <source>
        <dbReference type="Pfam" id="PF06271"/>
    </source>
</evidence>
<dbReference type="RefSeq" id="WP_048499983.1">
    <property type="nucleotide sequence ID" value="NZ_LFNG01000013.1"/>
</dbReference>
<comment type="subcellular location">
    <subcellularLocation>
        <location evidence="1">Membrane</location>
        <topology evidence="1">Multi-pass membrane protein</topology>
    </subcellularLocation>
</comment>
<accession>A0A0J7IWQ7</accession>
<feature type="transmembrane region" description="Helical" evidence="5">
    <location>
        <begin position="117"/>
        <end position="137"/>
    </location>
</feature>
<keyword evidence="8" id="KW-1185">Reference proteome</keyword>
<evidence type="ECO:0000256" key="4">
    <source>
        <dbReference type="ARBA" id="ARBA00023136"/>
    </source>
</evidence>
<dbReference type="GO" id="GO:0016020">
    <property type="term" value="C:membrane"/>
    <property type="evidence" value="ECO:0007669"/>
    <property type="project" value="UniProtKB-SubCell"/>
</dbReference>
<feature type="domain" description="RDD" evidence="6">
    <location>
        <begin position="19"/>
        <end position="150"/>
    </location>
</feature>
<dbReference type="Pfam" id="PF06271">
    <property type="entry name" value="RDD"/>
    <property type="match status" value="1"/>
</dbReference>
<dbReference type="AlphaFoldDB" id="A0A0J7IWQ7"/>
<feature type="transmembrane region" description="Helical" evidence="5">
    <location>
        <begin position="66"/>
        <end position="86"/>
    </location>
</feature>